<dbReference type="Pfam" id="PF00400">
    <property type="entry name" value="WD40"/>
    <property type="match status" value="6"/>
</dbReference>
<dbReference type="SMART" id="SM00668">
    <property type="entry name" value="CTLH"/>
    <property type="match status" value="1"/>
</dbReference>
<name>A0A8S4EYV9_PLUXY</name>
<keyword evidence="5" id="KW-0508">mRNA splicing</keyword>
<evidence type="ECO:0000256" key="8">
    <source>
        <dbReference type="ARBA" id="ARBA00026184"/>
    </source>
</evidence>
<dbReference type="FunFam" id="2.130.10.10:FF:000729">
    <property type="entry name" value="SMU1, DNA replication regulator and spliceosomal factor"/>
    <property type="match status" value="1"/>
</dbReference>
<dbReference type="SUPFAM" id="SSF50978">
    <property type="entry name" value="WD40 repeat-like"/>
    <property type="match status" value="2"/>
</dbReference>
<dbReference type="PROSITE" id="PS50896">
    <property type="entry name" value="LISH"/>
    <property type="match status" value="1"/>
</dbReference>
<keyword evidence="3" id="KW-0507">mRNA processing</keyword>
<evidence type="ECO:0000256" key="3">
    <source>
        <dbReference type="ARBA" id="ARBA00022664"/>
    </source>
</evidence>
<evidence type="ECO:0000313" key="11">
    <source>
        <dbReference type="EMBL" id="CAG9120733.1"/>
    </source>
</evidence>
<dbReference type="EMBL" id="CAJHNJ030000024">
    <property type="protein sequence ID" value="CAG9120733.1"/>
    <property type="molecule type" value="Genomic_DNA"/>
</dbReference>
<dbReference type="CDD" id="cd00200">
    <property type="entry name" value="WD40"/>
    <property type="match status" value="1"/>
</dbReference>
<accession>A0A8S4EYV9</accession>
<feature type="repeat" description="WD" evidence="9">
    <location>
        <begin position="346"/>
        <end position="387"/>
    </location>
</feature>
<reference evidence="11" key="1">
    <citation type="submission" date="2020-11" db="EMBL/GenBank/DDBJ databases">
        <authorList>
            <person name="Whiteford S."/>
        </authorList>
    </citation>
    <scope>NUCLEOTIDE SEQUENCE</scope>
</reference>
<dbReference type="PROSITE" id="PS50082">
    <property type="entry name" value="WD_REPEATS_2"/>
    <property type="match status" value="5"/>
</dbReference>
<dbReference type="PANTHER" id="PTHR22848">
    <property type="entry name" value="WD40 REPEAT PROTEIN"/>
    <property type="match status" value="1"/>
</dbReference>
<dbReference type="InterPro" id="IPR006594">
    <property type="entry name" value="LisH"/>
</dbReference>
<comment type="similarity">
    <text evidence="7">Belongs to the WD repeat SMU1 family.</text>
</comment>
<feature type="domain" description="CTLH" evidence="10">
    <location>
        <begin position="40"/>
        <end position="92"/>
    </location>
</feature>
<dbReference type="SMART" id="SM00320">
    <property type="entry name" value="WD40"/>
    <property type="match status" value="8"/>
</dbReference>
<feature type="repeat" description="WD" evidence="9">
    <location>
        <begin position="522"/>
        <end position="555"/>
    </location>
</feature>
<sequence>MSIEIESADVIRLIQQYLKESNLTRTLQTLQEETGVSLNTVESVDGFCADINAGHWDSVLKAVQSLKLPERKQWELYEQVVLELAELRELGAARTLLRQTEPCLSMKQNDPDRYLHLENVVSRSYFDPREAYGLGAGGGGKERRRAALAGSLAGEVAVVPSSRLLALLGQALKWQQHQGLLPPGAAIDLFRGKAALRDHDDDRCVAQLSKTIKFGQKSHVECARFSPDGQYLVTGSVDGLVEVWNFTTGKIRKDLRYQAHEEFMTMEEAVLSLAFARDSDTLAAGANDGKIRKDLRYQAHEEFMTMEEAVLSLAFARDSDTLAAGANDGKIKVWKVSTGQVQRKLDRAHGKGVTCLQFSRDSQQLLSASFDRTIRIHGMRSGKLLKEFRGHTSFVNEAVWTPDGHSILSGSSDGTVRVWTARSGECAAVLKPLGAGEPPVNALLLVPNNPEHFVVCNRTSTVAIMNMQGQIVRSFSSGRREGEGGALVCASLSARGRYVYCAGEDLVLYAFDTNTGKLERTINVHEKAVIGATHHPHQNLLATYGEDGLLKLWRP</sequence>
<gene>
    <name evidence="11" type="ORF">PLXY2_LOCUS7207</name>
</gene>
<dbReference type="Proteomes" id="UP000653454">
    <property type="component" value="Unassembled WGS sequence"/>
</dbReference>
<dbReference type="Pfam" id="PF17814">
    <property type="entry name" value="LisH_TPL"/>
    <property type="match status" value="1"/>
</dbReference>
<feature type="repeat" description="WD" evidence="9">
    <location>
        <begin position="388"/>
        <end position="429"/>
    </location>
</feature>
<dbReference type="PROSITE" id="PS00678">
    <property type="entry name" value="WD_REPEATS_1"/>
    <property type="match status" value="1"/>
</dbReference>
<protein>
    <recommendedName>
        <fullName evidence="8">WD40 repeat-containing protein SMU1</fullName>
    </recommendedName>
</protein>
<dbReference type="InterPro" id="IPR019775">
    <property type="entry name" value="WD40_repeat_CS"/>
</dbReference>
<dbReference type="AlphaFoldDB" id="A0A8S4EYV9"/>
<evidence type="ECO:0000256" key="7">
    <source>
        <dbReference type="ARBA" id="ARBA00025801"/>
    </source>
</evidence>
<comment type="subcellular location">
    <subcellularLocation>
        <location evidence="1">Nucleus speckle</location>
    </subcellularLocation>
</comment>
<dbReference type="PROSITE" id="PS50294">
    <property type="entry name" value="WD_REPEATS_REGION"/>
    <property type="match status" value="4"/>
</dbReference>
<dbReference type="InterPro" id="IPR036322">
    <property type="entry name" value="WD40_repeat_dom_sf"/>
</dbReference>
<proteinExistence type="inferred from homology"/>
<dbReference type="PROSITE" id="PS50897">
    <property type="entry name" value="CTLH"/>
    <property type="match status" value="1"/>
</dbReference>
<feature type="repeat" description="WD" evidence="9">
    <location>
        <begin position="213"/>
        <end position="254"/>
    </location>
</feature>
<evidence type="ECO:0000256" key="9">
    <source>
        <dbReference type="PROSITE-ProRule" id="PRU00221"/>
    </source>
</evidence>
<comment type="caution">
    <text evidence="11">The sequence shown here is derived from an EMBL/GenBank/DDBJ whole genome shotgun (WGS) entry which is preliminary data.</text>
</comment>
<dbReference type="SMART" id="SM00667">
    <property type="entry name" value="LisH"/>
    <property type="match status" value="1"/>
</dbReference>
<dbReference type="PRINTS" id="PR00320">
    <property type="entry name" value="GPROTEINBRPT"/>
</dbReference>
<dbReference type="InterPro" id="IPR045184">
    <property type="entry name" value="SMU1"/>
</dbReference>
<dbReference type="InterPro" id="IPR001680">
    <property type="entry name" value="WD40_rpt"/>
</dbReference>
<dbReference type="InterPro" id="IPR015943">
    <property type="entry name" value="WD40/YVTN_repeat-like_dom_sf"/>
</dbReference>
<evidence type="ECO:0000313" key="12">
    <source>
        <dbReference type="Proteomes" id="UP000653454"/>
    </source>
</evidence>
<dbReference type="InterPro" id="IPR006595">
    <property type="entry name" value="CTLH_C"/>
</dbReference>
<dbReference type="InterPro" id="IPR054532">
    <property type="entry name" value="TPL_SMU1_LisH-like"/>
</dbReference>
<evidence type="ECO:0000256" key="4">
    <source>
        <dbReference type="ARBA" id="ARBA00022737"/>
    </source>
</evidence>
<evidence type="ECO:0000259" key="10">
    <source>
        <dbReference type="PROSITE" id="PS50897"/>
    </source>
</evidence>
<organism evidence="11 12">
    <name type="scientific">Plutella xylostella</name>
    <name type="common">Diamondback moth</name>
    <name type="synonym">Plutella maculipennis</name>
    <dbReference type="NCBI Taxonomy" id="51655"/>
    <lineage>
        <taxon>Eukaryota</taxon>
        <taxon>Metazoa</taxon>
        <taxon>Ecdysozoa</taxon>
        <taxon>Arthropoda</taxon>
        <taxon>Hexapoda</taxon>
        <taxon>Insecta</taxon>
        <taxon>Pterygota</taxon>
        <taxon>Neoptera</taxon>
        <taxon>Endopterygota</taxon>
        <taxon>Lepidoptera</taxon>
        <taxon>Glossata</taxon>
        <taxon>Ditrysia</taxon>
        <taxon>Yponomeutoidea</taxon>
        <taxon>Plutellidae</taxon>
        <taxon>Plutella</taxon>
    </lineage>
</organism>
<evidence type="ECO:0000256" key="5">
    <source>
        <dbReference type="ARBA" id="ARBA00023187"/>
    </source>
</evidence>
<feature type="repeat" description="WD" evidence="9">
    <location>
        <begin position="303"/>
        <end position="344"/>
    </location>
</feature>
<dbReference type="GO" id="GO:0016607">
    <property type="term" value="C:nuclear speck"/>
    <property type="evidence" value="ECO:0007669"/>
    <property type="project" value="UniProtKB-SubCell"/>
</dbReference>
<dbReference type="Gene3D" id="2.130.10.10">
    <property type="entry name" value="YVTN repeat-like/Quinoprotein amine dehydrogenase"/>
    <property type="match status" value="3"/>
</dbReference>
<dbReference type="GO" id="GO:0000398">
    <property type="term" value="P:mRNA splicing, via spliceosome"/>
    <property type="evidence" value="ECO:0007669"/>
    <property type="project" value="InterPro"/>
</dbReference>
<keyword evidence="6" id="KW-0539">Nucleus</keyword>
<keyword evidence="12" id="KW-1185">Reference proteome</keyword>
<evidence type="ECO:0000256" key="1">
    <source>
        <dbReference type="ARBA" id="ARBA00004324"/>
    </source>
</evidence>
<keyword evidence="4" id="KW-0677">Repeat</keyword>
<keyword evidence="2 9" id="KW-0853">WD repeat</keyword>
<evidence type="ECO:0000256" key="6">
    <source>
        <dbReference type="ARBA" id="ARBA00023242"/>
    </source>
</evidence>
<dbReference type="InterPro" id="IPR020472">
    <property type="entry name" value="WD40_PAC1"/>
</dbReference>
<evidence type="ECO:0000256" key="2">
    <source>
        <dbReference type="ARBA" id="ARBA00022574"/>
    </source>
</evidence>